<evidence type="ECO:0000313" key="10">
    <source>
        <dbReference type="Proteomes" id="UP000228510"/>
    </source>
</evidence>
<dbReference type="InterPro" id="IPR003362">
    <property type="entry name" value="Bact_transf"/>
</dbReference>
<evidence type="ECO:0000256" key="6">
    <source>
        <dbReference type="ARBA" id="ARBA00023136"/>
    </source>
</evidence>
<dbReference type="InterPro" id="IPR017475">
    <property type="entry name" value="EPS_sugar_tfrase"/>
</dbReference>
<dbReference type="AlphaFoldDB" id="A0A2H0UZK5"/>
<feature type="domain" description="Bacterial sugar transferase" evidence="8">
    <location>
        <begin position="271"/>
        <end position="452"/>
    </location>
</feature>
<dbReference type="GO" id="GO:0016020">
    <property type="term" value="C:membrane"/>
    <property type="evidence" value="ECO:0007669"/>
    <property type="project" value="UniProtKB-SubCell"/>
</dbReference>
<dbReference type="NCBIfam" id="TIGR03025">
    <property type="entry name" value="EPS_sugtrans"/>
    <property type="match status" value="1"/>
</dbReference>
<dbReference type="PANTHER" id="PTHR30576">
    <property type="entry name" value="COLANIC BIOSYNTHESIS UDP-GLUCOSE LIPID CARRIER TRANSFERASE"/>
    <property type="match status" value="1"/>
</dbReference>
<evidence type="ECO:0000256" key="7">
    <source>
        <dbReference type="SAM" id="Phobius"/>
    </source>
</evidence>
<feature type="transmembrane region" description="Helical" evidence="7">
    <location>
        <begin position="45"/>
        <end position="63"/>
    </location>
</feature>
<reference evidence="10" key="1">
    <citation type="submission" date="2017-09" db="EMBL/GenBank/DDBJ databases">
        <title>Depth-based differentiation of microbial function through sediment-hosted aquifers and enrichment of novel symbionts in the deep terrestrial subsurface.</title>
        <authorList>
            <person name="Probst A.J."/>
            <person name="Ladd B."/>
            <person name="Jarett J.K."/>
            <person name="Geller-Mcgrath D.E."/>
            <person name="Sieber C.M.K."/>
            <person name="Emerson J.B."/>
            <person name="Anantharaman K."/>
            <person name="Thomas B.C."/>
            <person name="Malmstrom R."/>
            <person name="Stieglmeier M."/>
            <person name="Klingl A."/>
            <person name="Woyke T."/>
            <person name="Ryan C.M."/>
            <person name="Banfield J.F."/>
        </authorList>
    </citation>
    <scope>NUCLEOTIDE SEQUENCE [LARGE SCALE GENOMIC DNA]</scope>
</reference>
<dbReference type="Pfam" id="PF02397">
    <property type="entry name" value="Bac_transf"/>
    <property type="match status" value="1"/>
</dbReference>
<evidence type="ECO:0000256" key="5">
    <source>
        <dbReference type="ARBA" id="ARBA00022989"/>
    </source>
</evidence>
<evidence type="ECO:0000256" key="1">
    <source>
        <dbReference type="ARBA" id="ARBA00004141"/>
    </source>
</evidence>
<dbReference type="EMBL" id="PFAT01000034">
    <property type="protein sequence ID" value="PIR92247.1"/>
    <property type="molecule type" value="Genomic_DNA"/>
</dbReference>
<evidence type="ECO:0000256" key="3">
    <source>
        <dbReference type="ARBA" id="ARBA00022679"/>
    </source>
</evidence>
<keyword evidence="5 7" id="KW-1133">Transmembrane helix</keyword>
<evidence type="ECO:0000313" key="9">
    <source>
        <dbReference type="EMBL" id="PIR92247.1"/>
    </source>
</evidence>
<dbReference type="Proteomes" id="UP000228510">
    <property type="component" value="Unassembled WGS sequence"/>
</dbReference>
<gene>
    <name evidence="9" type="ORF">COU01_02740</name>
</gene>
<keyword evidence="6 7" id="KW-0472">Membrane</keyword>
<dbReference type="Gene3D" id="3.40.50.720">
    <property type="entry name" value="NAD(P)-binding Rossmann-like Domain"/>
    <property type="match status" value="1"/>
</dbReference>
<sequence length="457" mass="53641">MSYQSLYIKKYILLLGDVITLYLSLYLTLLGRYGYLDMGRSWSQHLWPFTALFLLWLIIWYISNLYDLTLAVNNFKFYSRTTKALFFSFLLGAAFFYLMPQLGIAPKRNLLIDIVITAVLFLSWRQLYNLILKSYLPKNNIAIIGLNQQVKELIKYFNDHPHLGFNIAFIFYDEDVYEEGLYNIPLLKNTAQIKERLIKEGVSTVVLVDDMRKADELRSHLFNCLHLGIDFINLPHFYEKISGKVPLESLSQTWFLENLHEGGKLWFDKLKRLIDVILAALVFIISLPFWLPVALMISWESYGPIFYKQQRVGKNNKLIYLKKFRTMAEEGNTRRPTVPNDPRITRFGRLLRKTRLDELPQVLNIIKGEMSIIGPRPERPEIARQLQTEIPFYNERTLLLPGVTGWDQVCGEYHSPSKEDTLKKLQYDLYYIKNRSLFLDLLILLKTIRTVLIRKGV</sequence>
<dbReference type="PANTHER" id="PTHR30576:SF0">
    <property type="entry name" value="UNDECAPRENYL-PHOSPHATE N-ACETYLGALACTOSAMINYL 1-PHOSPHATE TRANSFERASE-RELATED"/>
    <property type="match status" value="1"/>
</dbReference>
<evidence type="ECO:0000256" key="2">
    <source>
        <dbReference type="ARBA" id="ARBA00006464"/>
    </source>
</evidence>
<name>A0A2H0UZK5_9BACT</name>
<proteinExistence type="inferred from homology"/>
<organism evidence="9 10">
    <name type="scientific">Candidatus Falkowbacteria bacterium CG10_big_fil_rev_8_21_14_0_10_44_15</name>
    <dbReference type="NCBI Taxonomy" id="1974569"/>
    <lineage>
        <taxon>Bacteria</taxon>
        <taxon>Candidatus Falkowiibacteriota</taxon>
    </lineage>
</organism>
<protein>
    <submittedName>
        <fullName evidence="9">Sugar transferase</fullName>
    </submittedName>
</protein>
<comment type="subcellular location">
    <subcellularLocation>
        <location evidence="1">Membrane</location>
        <topology evidence="1">Multi-pass membrane protein</topology>
    </subcellularLocation>
</comment>
<keyword evidence="3 9" id="KW-0808">Transferase</keyword>
<feature type="transmembrane region" description="Helical" evidence="7">
    <location>
        <begin position="84"/>
        <end position="104"/>
    </location>
</feature>
<feature type="transmembrane region" description="Helical" evidence="7">
    <location>
        <begin position="12"/>
        <end position="33"/>
    </location>
</feature>
<feature type="transmembrane region" description="Helical" evidence="7">
    <location>
        <begin position="273"/>
        <end position="299"/>
    </location>
</feature>
<evidence type="ECO:0000256" key="4">
    <source>
        <dbReference type="ARBA" id="ARBA00022692"/>
    </source>
</evidence>
<feature type="transmembrane region" description="Helical" evidence="7">
    <location>
        <begin position="110"/>
        <end position="128"/>
    </location>
</feature>
<evidence type="ECO:0000259" key="8">
    <source>
        <dbReference type="Pfam" id="PF02397"/>
    </source>
</evidence>
<keyword evidence="4 7" id="KW-0812">Transmembrane</keyword>
<dbReference type="GO" id="GO:0016780">
    <property type="term" value="F:phosphotransferase activity, for other substituted phosphate groups"/>
    <property type="evidence" value="ECO:0007669"/>
    <property type="project" value="TreeGrafter"/>
</dbReference>
<comment type="similarity">
    <text evidence="2">Belongs to the bacterial sugar transferase family.</text>
</comment>
<accession>A0A2H0UZK5</accession>
<comment type="caution">
    <text evidence="9">The sequence shown here is derived from an EMBL/GenBank/DDBJ whole genome shotgun (WGS) entry which is preliminary data.</text>
</comment>
<dbReference type="Pfam" id="PF13727">
    <property type="entry name" value="CoA_binding_3"/>
    <property type="match status" value="1"/>
</dbReference>